<feature type="domain" description="SecDF P1 head subdomain" evidence="12">
    <location>
        <begin position="253"/>
        <end position="363"/>
    </location>
</feature>
<proteinExistence type="inferred from homology"/>
<dbReference type="NCBIfam" id="TIGR00916">
    <property type="entry name" value="2A0604s01"/>
    <property type="match status" value="1"/>
</dbReference>
<dbReference type="InterPro" id="IPR055344">
    <property type="entry name" value="SecD_SecF_C_bact"/>
</dbReference>
<protein>
    <recommendedName>
        <fullName evidence="9 10">Multifunctional fusion protein</fullName>
    </recommendedName>
    <domain>
        <recommendedName>
            <fullName evidence="9">Protein translocase subunit SecD</fullName>
        </recommendedName>
    </domain>
    <domain>
        <recommendedName>
            <fullName evidence="10">Protein-export membrane protein SecF</fullName>
        </recommendedName>
    </domain>
</protein>
<dbReference type="InterPro" id="IPR005791">
    <property type="entry name" value="SecD"/>
</dbReference>
<dbReference type="NCBIfam" id="TIGR00966">
    <property type="entry name" value="transloc_SecF"/>
    <property type="match status" value="1"/>
</dbReference>
<keyword evidence="5 9" id="KW-0653">Protein transport</keyword>
<dbReference type="InterPro" id="IPR022645">
    <property type="entry name" value="SecD/SecF_bac"/>
</dbReference>
<feature type="transmembrane region" description="Helical" evidence="9">
    <location>
        <begin position="555"/>
        <end position="582"/>
    </location>
</feature>
<dbReference type="GO" id="GO:0043952">
    <property type="term" value="P:protein transport by the Sec complex"/>
    <property type="evidence" value="ECO:0007669"/>
    <property type="project" value="UniProtKB-UniRule"/>
</dbReference>
<dbReference type="AlphaFoldDB" id="A0A518GNB6"/>
<feature type="transmembrane region" description="Helical" evidence="9">
    <location>
        <begin position="415"/>
        <end position="435"/>
    </location>
</feature>
<keyword evidence="8 9" id="KW-0472">Membrane</keyword>
<comment type="function">
    <text evidence="9">Part of the Sec protein translocase complex. Interacts with the SecYEG preprotein conducting channel. SecDF uses the proton motive force (PMF) to complete protein translocation after the ATP-dependent function of SecA.</text>
</comment>
<feature type="transmembrane region" description="Helical" evidence="9">
    <location>
        <begin position="387"/>
        <end position="408"/>
    </location>
</feature>
<dbReference type="Gene3D" id="1.20.1640.10">
    <property type="entry name" value="Multidrug efflux transporter AcrB transmembrane domain"/>
    <property type="match status" value="2"/>
</dbReference>
<dbReference type="InterPro" id="IPR005665">
    <property type="entry name" value="SecF_bac"/>
</dbReference>
<keyword evidence="7 9" id="KW-0811">Translocation</keyword>
<sequence>MEGLFSGFTLLQASPAVADAPPGAPTANVWLLGIIALCVLTIPFLLGTLVAGALRMKDISFRLSLVFFVTALSLTPFIYSGVSGEGLLKAIPLGIDLAGGTNLVYQIDVDAAKKDGKNLDINTVEQLVQAIGKRLNPSGAEEITIRRVGRDRIEVIIPGADKDIVEQKKRLITRLGSLEFAILANARDHASIISRANQLPDGTDDLRDDKLLIASWRTVADGKNVGQNANDQTQLRVVKRRNDKGELVDVQQFLVVHETPDKQVTGKLLQDAGYRPDQQGRPAVSFRMTTTGSIRLDALTAKYAPDPVDKFERRLAILLDGKVYSAPNLRDRLSSGGGEITGDFDRKEVDELAGVLNAGALEVPLIPTPVSEFTISPLLGADVQQKGLLAIALSAAAVFIFMAVYYMVSGLVADMCLVLNLIMVVGAMAFIDATFTLPGLAGLVLTIGMAVDANVLIYERFREEIARGASMRLTIQNGFDKALSAIVDGNVTTLITAVILFMIGTDAVKGFAVSLFIGLSASMFAILVFGRICFEIIERKRLVKSLSMMPTIKLSGVDFLGMRVPAILFSVVVIAVGMFALVSRGRDNLDIDFTGGTMVTLEFQKPQQTAVVREKLDAKFPTAISLEELRLNDESATAGTRFRIRTSLIDREQVRGLINESFADPETALTRVQLSFGDITPVTADDSKTIRIRPGTNIDKFTGGHRVPLTFTGPVAEATVAEYLAEQLKKFPGKDAQPRYDSAIGMVLVDGVSADGQPTTGKFTELVARVAPDVTNEDLAEALKALATQLANEPIFDEFNSFTTSVAAETQQNALLAILLSLVAIVVYIWFRFEKLYYGFAAVAALTHDALVVLGSVALGAWLAQTPIGPILGLEDFKINMGFIAAILTIIGYSLNDTIVIFDRIREIRGKNPNVTYDMINLSVNQTMSRTILTATTVLIVVVILYLFGGEGIHTFAYSFIIGTIAGTYSTIFIANPVLYWLVSRQQAKSTPAKVTA</sequence>
<dbReference type="Proteomes" id="UP000315349">
    <property type="component" value="Chromosome"/>
</dbReference>
<dbReference type="HAMAP" id="MF_01464_B">
    <property type="entry name" value="SecF_B"/>
    <property type="match status" value="1"/>
</dbReference>
<dbReference type="OrthoDB" id="9805019at2"/>
<dbReference type="RefSeq" id="WP_145298852.1">
    <property type="nucleotide sequence ID" value="NZ_CP036299.1"/>
</dbReference>
<evidence type="ECO:0000256" key="4">
    <source>
        <dbReference type="ARBA" id="ARBA00022692"/>
    </source>
</evidence>
<evidence type="ECO:0000259" key="11">
    <source>
        <dbReference type="Pfam" id="PF02355"/>
    </source>
</evidence>
<dbReference type="InterPro" id="IPR022813">
    <property type="entry name" value="SecD/SecF_arch_bac"/>
</dbReference>
<keyword evidence="6 9" id="KW-1133">Transmembrane helix</keyword>
<dbReference type="HAMAP" id="MF_01463_B">
    <property type="entry name" value="SecD_B"/>
    <property type="match status" value="1"/>
</dbReference>
<dbReference type="PRINTS" id="PR01755">
    <property type="entry name" value="SECFTRNLCASE"/>
</dbReference>
<comment type="caution">
    <text evidence="9">Lacks conserved residue(s) required for the propagation of feature annotation.</text>
</comment>
<comment type="subcellular location">
    <subcellularLocation>
        <location evidence="1 9">Cell membrane</location>
        <topology evidence="1 9">Multi-pass membrane protein</topology>
    </subcellularLocation>
</comment>
<feature type="transmembrane region" description="Helical" evidence="9">
    <location>
        <begin position="441"/>
        <end position="461"/>
    </location>
</feature>
<dbReference type="Pfam" id="PF02355">
    <property type="entry name" value="SecD_SecF_C"/>
    <property type="match status" value="2"/>
</dbReference>
<feature type="domain" description="Protein export membrane protein SecD/SecF C-terminal" evidence="11">
    <location>
        <begin position="798"/>
        <end position="983"/>
    </location>
</feature>
<evidence type="ECO:0000256" key="9">
    <source>
        <dbReference type="HAMAP-Rule" id="MF_01463"/>
    </source>
</evidence>
<keyword evidence="4 9" id="KW-0812">Transmembrane</keyword>
<feature type="transmembrane region" description="Helical" evidence="9">
    <location>
        <begin position="510"/>
        <end position="534"/>
    </location>
</feature>
<comment type="subunit">
    <text evidence="9">Forms a complex with SecF. Part of the essential Sec protein translocation apparatus which comprises SecA, SecYEG and auxiliary proteins SecDF. Other proteins may also be involved.</text>
</comment>
<keyword evidence="14" id="KW-1185">Reference proteome</keyword>
<evidence type="ECO:0000256" key="5">
    <source>
        <dbReference type="ARBA" id="ARBA00022927"/>
    </source>
</evidence>
<dbReference type="SUPFAM" id="SSF82866">
    <property type="entry name" value="Multidrug efflux transporter AcrB transmembrane domain"/>
    <property type="match status" value="2"/>
</dbReference>
<dbReference type="InterPro" id="IPR022646">
    <property type="entry name" value="SecD/SecF_CS"/>
</dbReference>
<feature type="transmembrane region" description="Helical" evidence="9">
    <location>
        <begin position="931"/>
        <end position="949"/>
    </location>
</feature>
<dbReference type="PANTHER" id="PTHR30081:SF1">
    <property type="entry name" value="PROTEIN TRANSLOCASE SUBUNIT SECD"/>
    <property type="match status" value="1"/>
</dbReference>
<dbReference type="GO" id="GO:0006605">
    <property type="term" value="P:protein targeting"/>
    <property type="evidence" value="ECO:0007669"/>
    <property type="project" value="UniProtKB-UniRule"/>
</dbReference>
<dbReference type="Pfam" id="PF22599">
    <property type="entry name" value="SecDF_P1_head"/>
    <property type="match status" value="1"/>
</dbReference>
<gene>
    <name evidence="10" type="primary">secF</name>
    <name evidence="9" type="synonym">secD</name>
    <name evidence="13" type="ORF">Spb1_20040</name>
</gene>
<dbReference type="GO" id="GO:0015450">
    <property type="term" value="F:protein-transporting ATPase activity"/>
    <property type="evidence" value="ECO:0007669"/>
    <property type="project" value="InterPro"/>
</dbReference>
<evidence type="ECO:0000256" key="1">
    <source>
        <dbReference type="ARBA" id="ARBA00004651"/>
    </source>
</evidence>
<evidence type="ECO:0000256" key="3">
    <source>
        <dbReference type="ARBA" id="ARBA00022475"/>
    </source>
</evidence>
<reference evidence="13 14" key="1">
    <citation type="submission" date="2019-02" db="EMBL/GenBank/DDBJ databases">
        <title>Deep-cultivation of Planctomycetes and their phenomic and genomic characterization uncovers novel biology.</title>
        <authorList>
            <person name="Wiegand S."/>
            <person name="Jogler M."/>
            <person name="Boedeker C."/>
            <person name="Pinto D."/>
            <person name="Vollmers J."/>
            <person name="Rivas-Marin E."/>
            <person name="Kohn T."/>
            <person name="Peeters S.H."/>
            <person name="Heuer A."/>
            <person name="Rast P."/>
            <person name="Oberbeckmann S."/>
            <person name="Bunk B."/>
            <person name="Jeske O."/>
            <person name="Meyerdierks A."/>
            <person name="Storesund J.E."/>
            <person name="Kallscheuer N."/>
            <person name="Luecker S."/>
            <person name="Lage O.M."/>
            <person name="Pohl T."/>
            <person name="Merkel B.J."/>
            <person name="Hornburger P."/>
            <person name="Mueller R.-W."/>
            <person name="Bruemmer F."/>
            <person name="Labrenz M."/>
            <person name="Spormann A.M."/>
            <person name="Op den Camp H."/>
            <person name="Overmann J."/>
            <person name="Amann R."/>
            <person name="Jetten M.S.M."/>
            <person name="Mascher T."/>
            <person name="Medema M.H."/>
            <person name="Devos D.P."/>
            <person name="Kaster A.-K."/>
            <person name="Ovreas L."/>
            <person name="Rohde M."/>
            <person name="Galperin M.Y."/>
            <person name="Jogler C."/>
        </authorList>
    </citation>
    <scope>NUCLEOTIDE SEQUENCE [LARGE SCALE GENOMIC DNA]</scope>
    <source>
        <strain evidence="13 14">Spb1</strain>
    </source>
</reference>
<comment type="subunit">
    <text evidence="10">Forms a complex with SecD. Part of the essential Sec protein translocation apparatus which comprises SecA, SecYEG and auxiliary proteins SecDF. Other proteins may also be involved.</text>
</comment>
<feature type="transmembrane region" description="Helical" evidence="9">
    <location>
        <begin position="838"/>
        <end position="863"/>
    </location>
</feature>
<dbReference type="PANTHER" id="PTHR30081">
    <property type="entry name" value="PROTEIN-EXPORT MEMBRANE PROTEIN SEC"/>
    <property type="match status" value="1"/>
</dbReference>
<dbReference type="GO" id="GO:0065002">
    <property type="term" value="P:intracellular protein transmembrane transport"/>
    <property type="evidence" value="ECO:0007669"/>
    <property type="project" value="UniProtKB-UniRule"/>
</dbReference>
<evidence type="ECO:0000256" key="2">
    <source>
        <dbReference type="ARBA" id="ARBA00022448"/>
    </source>
</evidence>
<evidence type="ECO:0000313" key="13">
    <source>
        <dbReference type="EMBL" id="QDV30077.1"/>
    </source>
</evidence>
<organism evidence="13 14">
    <name type="scientific">Planctopirus ephydatiae</name>
    <dbReference type="NCBI Taxonomy" id="2528019"/>
    <lineage>
        <taxon>Bacteria</taxon>
        <taxon>Pseudomonadati</taxon>
        <taxon>Planctomycetota</taxon>
        <taxon>Planctomycetia</taxon>
        <taxon>Planctomycetales</taxon>
        <taxon>Planctomycetaceae</taxon>
        <taxon>Planctopirus</taxon>
    </lineage>
</organism>
<dbReference type="GO" id="GO:0005886">
    <property type="term" value="C:plasma membrane"/>
    <property type="evidence" value="ECO:0007669"/>
    <property type="project" value="UniProtKB-SubCell"/>
</dbReference>
<evidence type="ECO:0000256" key="7">
    <source>
        <dbReference type="ARBA" id="ARBA00023010"/>
    </source>
</evidence>
<dbReference type="InterPro" id="IPR048634">
    <property type="entry name" value="SecD_SecF_C"/>
</dbReference>
<feature type="transmembrane region" description="Helical" evidence="9">
    <location>
        <begin position="883"/>
        <end position="902"/>
    </location>
</feature>
<evidence type="ECO:0000313" key="14">
    <source>
        <dbReference type="Proteomes" id="UP000315349"/>
    </source>
</evidence>
<feature type="transmembrane region" description="Helical" evidence="9">
    <location>
        <begin position="482"/>
        <end position="504"/>
    </location>
</feature>
<evidence type="ECO:0000256" key="10">
    <source>
        <dbReference type="HAMAP-Rule" id="MF_01464"/>
    </source>
</evidence>
<feature type="transmembrane region" description="Helical" evidence="9">
    <location>
        <begin position="955"/>
        <end position="983"/>
    </location>
</feature>
<dbReference type="EMBL" id="CP036299">
    <property type="protein sequence ID" value="QDV30077.1"/>
    <property type="molecule type" value="Genomic_DNA"/>
</dbReference>
<dbReference type="InterPro" id="IPR054384">
    <property type="entry name" value="SecDF_P1_head"/>
</dbReference>
<comment type="similarity">
    <text evidence="10">Belongs to the SecD/SecF family. SecF subfamily.</text>
</comment>
<keyword evidence="2 9" id="KW-0813">Transport</keyword>
<feature type="transmembrane region" description="Helical" evidence="9">
    <location>
        <begin position="63"/>
        <end position="82"/>
    </location>
</feature>
<dbReference type="KEGG" id="peh:Spb1_20040"/>
<evidence type="ECO:0000256" key="8">
    <source>
        <dbReference type="ARBA" id="ARBA00023136"/>
    </source>
</evidence>
<dbReference type="Pfam" id="PF07549">
    <property type="entry name" value="Sec_GG"/>
    <property type="match status" value="2"/>
</dbReference>
<dbReference type="Gene3D" id="3.30.70.3400">
    <property type="match status" value="1"/>
</dbReference>
<dbReference type="Gene3D" id="3.30.1360.200">
    <property type="match status" value="1"/>
</dbReference>
<dbReference type="NCBIfam" id="TIGR01129">
    <property type="entry name" value="secD"/>
    <property type="match status" value="1"/>
</dbReference>
<evidence type="ECO:0000259" key="12">
    <source>
        <dbReference type="Pfam" id="PF22599"/>
    </source>
</evidence>
<feature type="domain" description="Protein export membrane protein SecD/SecF C-terminal" evidence="11">
    <location>
        <begin position="371"/>
        <end position="523"/>
    </location>
</feature>
<name>A0A518GNB6_9PLAN</name>
<accession>A0A518GNB6</accession>
<feature type="transmembrane region" description="Helical" evidence="9">
    <location>
        <begin position="814"/>
        <end position="831"/>
    </location>
</feature>
<comment type="similarity">
    <text evidence="9">Belongs to the SecD/SecF family. SecD subfamily.</text>
</comment>
<keyword evidence="3 9" id="KW-1003">Cell membrane</keyword>
<feature type="transmembrane region" description="Helical" evidence="9">
    <location>
        <begin position="28"/>
        <end position="51"/>
    </location>
</feature>
<evidence type="ECO:0000256" key="6">
    <source>
        <dbReference type="ARBA" id="ARBA00022989"/>
    </source>
</evidence>